<dbReference type="GO" id="GO:0016020">
    <property type="term" value="C:membrane"/>
    <property type="evidence" value="ECO:0007669"/>
    <property type="project" value="TreeGrafter"/>
</dbReference>
<accession>A0A6M6JGD1</accession>
<dbReference type="GO" id="GO:0043546">
    <property type="term" value="F:molybdopterin cofactor binding"/>
    <property type="evidence" value="ECO:0007669"/>
    <property type="project" value="InterPro"/>
</dbReference>
<dbReference type="InterPro" id="IPR009010">
    <property type="entry name" value="Asp_de-COase-like_dom_sf"/>
</dbReference>
<dbReference type="SUPFAM" id="SSF50692">
    <property type="entry name" value="ADC-like"/>
    <property type="match status" value="1"/>
</dbReference>
<dbReference type="Gene3D" id="2.40.40.20">
    <property type="match status" value="1"/>
</dbReference>
<evidence type="ECO:0000256" key="1">
    <source>
        <dbReference type="ARBA" id="ARBA00022485"/>
    </source>
</evidence>
<evidence type="ECO:0000256" key="2">
    <source>
        <dbReference type="ARBA" id="ARBA00022723"/>
    </source>
</evidence>
<keyword evidence="5" id="KW-0411">Iron-sulfur</keyword>
<reference evidence="8 9" key="1">
    <citation type="submission" date="2020-05" db="EMBL/GenBank/DDBJ databases">
        <authorList>
            <person name="Mo P."/>
        </authorList>
    </citation>
    <scope>NUCLEOTIDE SEQUENCE [LARGE SCALE GENOMIC DNA]</scope>
    <source>
        <strain evidence="8 9">Gen01</strain>
    </source>
</reference>
<dbReference type="Proteomes" id="UP000505377">
    <property type="component" value="Chromosome"/>
</dbReference>
<evidence type="ECO:0000256" key="3">
    <source>
        <dbReference type="ARBA" id="ARBA00023002"/>
    </source>
</evidence>
<dbReference type="KEGG" id="pbro:HOP40_06055"/>
<dbReference type="Pfam" id="PF04879">
    <property type="entry name" value="Molybdop_Fe4S4"/>
    <property type="match status" value="1"/>
</dbReference>
<dbReference type="PROSITE" id="PS51669">
    <property type="entry name" value="4FE4S_MOW_BIS_MGD"/>
    <property type="match status" value="1"/>
</dbReference>
<dbReference type="GO" id="GO:0046872">
    <property type="term" value="F:metal ion binding"/>
    <property type="evidence" value="ECO:0007669"/>
    <property type="project" value="UniProtKB-KW"/>
</dbReference>
<dbReference type="InterPro" id="IPR006657">
    <property type="entry name" value="MoPterin_dinucl-bd_dom"/>
</dbReference>
<keyword evidence="2" id="KW-0479">Metal-binding</keyword>
<dbReference type="InterPro" id="IPR006656">
    <property type="entry name" value="Mopterin_OxRdtase"/>
</dbReference>
<dbReference type="EMBL" id="CP053564">
    <property type="protein sequence ID" value="QJY45429.1"/>
    <property type="molecule type" value="Genomic_DNA"/>
</dbReference>
<keyword evidence="4" id="KW-0408">Iron</keyword>
<evidence type="ECO:0000313" key="9">
    <source>
        <dbReference type="Proteomes" id="UP000505377"/>
    </source>
</evidence>
<evidence type="ECO:0000313" key="8">
    <source>
        <dbReference type="EMBL" id="QJY45429.1"/>
    </source>
</evidence>
<keyword evidence="9" id="KW-1185">Reference proteome</keyword>
<dbReference type="RefSeq" id="WP_172155454.1">
    <property type="nucleotide sequence ID" value="NZ_CP053564.1"/>
</dbReference>
<gene>
    <name evidence="8" type="ORF">HOP40_06055</name>
</gene>
<dbReference type="SMART" id="SM00926">
    <property type="entry name" value="Molybdop_Fe4S4"/>
    <property type="match status" value="1"/>
</dbReference>
<evidence type="ECO:0000256" key="5">
    <source>
        <dbReference type="ARBA" id="ARBA00023014"/>
    </source>
</evidence>
<keyword evidence="3" id="KW-0560">Oxidoreductase</keyword>
<dbReference type="Gene3D" id="3.40.50.740">
    <property type="match status" value="1"/>
</dbReference>
<dbReference type="PANTHER" id="PTHR43105">
    <property type="entry name" value="RESPIRATORY NITRATE REDUCTASE"/>
    <property type="match status" value="1"/>
</dbReference>
<feature type="region of interest" description="Disordered" evidence="6">
    <location>
        <begin position="341"/>
        <end position="362"/>
    </location>
</feature>
<evidence type="ECO:0000259" key="7">
    <source>
        <dbReference type="PROSITE" id="PS51669"/>
    </source>
</evidence>
<dbReference type="SUPFAM" id="SSF53706">
    <property type="entry name" value="Formate dehydrogenase/DMSO reductase, domains 1-3"/>
    <property type="match status" value="1"/>
</dbReference>
<dbReference type="Gene3D" id="3.40.228.10">
    <property type="entry name" value="Dimethylsulfoxide Reductase, domain 2"/>
    <property type="match status" value="1"/>
</dbReference>
<proteinExistence type="predicted"/>
<dbReference type="Pfam" id="PF00384">
    <property type="entry name" value="Molybdopterin"/>
    <property type="match status" value="1"/>
</dbReference>
<dbReference type="InterPro" id="IPR006963">
    <property type="entry name" value="Mopterin_OxRdtase_4Fe-4S_dom"/>
</dbReference>
<evidence type="ECO:0000256" key="4">
    <source>
        <dbReference type="ARBA" id="ARBA00023004"/>
    </source>
</evidence>
<feature type="domain" description="4Fe-4S Mo/W bis-MGD-type" evidence="7">
    <location>
        <begin position="3"/>
        <end position="59"/>
    </location>
</feature>
<dbReference type="InterPro" id="IPR050123">
    <property type="entry name" value="Prok_molybdopt-oxidoreductase"/>
</dbReference>
<dbReference type="AlphaFoldDB" id="A0A6M6JGD1"/>
<organism evidence="8 9">
    <name type="scientific">Pseudonocardia broussonetiae</name>
    <dbReference type="NCBI Taxonomy" id="2736640"/>
    <lineage>
        <taxon>Bacteria</taxon>
        <taxon>Bacillati</taxon>
        <taxon>Actinomycetota</taxon>
        <taxon>Actinomycetes</taxon>
        <taxon>Pseudonocardiales</taxon>
        <taxon>Pseudonocardiaceae</taxon>
        <taxon>Pseudonocardia</taxon>
    </lineage>
</organism>
<dbReference type="GO" id="GO:0051539">
    <property type="term" value="F:4 iron, 4 sulfur cluster binding"/>
    <property type="evidence" value="ECO:0007669"/>
    <property type="project" value="UniProtKB-KW"/>
</dbReference>
<sequence length="694" mass="73488">MATTEHRTYCRYCISLCGLRVTTDGDRVVEVSGDREHPVSAGYTCPKGRSLGAFHHRPDRLDHPVLRRDGELVRVGWEELLDDLAGRIRPIIEESGPDALGSFLATGAAFDPAGRTAGTRLLRALGSRSAYSSATVDTPGKPLVAELMGGYPGLIPAVDHDHATLALFVGTNPVVSHGHLNALPMPTARLRRLAERGEVWVIDPRRTETAKLATRHLAVRPGTDHAVLAFLVRELLPEGADAAYLDAHAEGVDELASAVAPFDRDTAAALAGVPADDLDDLLAAVRRHGRIAGQTGTGVSMSATANVTEWLLWALHVVTGSYDREGGMWFHPGFLTQLDRRRLPHSDGSAAPGPRSRPELPGRYGEYPAAALADEIEAGNLRALLVGGGNPMLALPQPERVSAALSRLDVLAVVDVLPSATTALATHLLPAAGQLERADLPLFVDRYVPQVSTQYTAAVVAPAAQRRPMWWVFAQLGRRLGVDVLPAGLDPDTATDDDVLAAIGGRGRVGFDALRAADGPVLAERAVYGWVTDQLPGGRWRLAPPALVAQLAAAPLVPAGPGALRLIPRRQIRHLNSQLTDDGGARTGREAAAAGLHPADAGDLGIADGDLVELRSAHGSLRCVAQVDDSLRRGAVAVPHGWGAPAVGALTSDRADVDPLTGMPLLTDVPLTVTRVRGARSSRRRVPPVRTMTN</sequence>
<dbReference type="Pfam" id="PF01568">
    <property type="entry name" value="Molydop_binding"/>
    <property type="match status" value="1"/>
</dbReference>
<keyword evidence="1" id="KW-0004">4Fe-4S</keyword>
<dbReference type="Gene3D" id="2.20.25.90">
    <property type="entry name" value="ADC-like domains"/>
    <property type="match status" value="1"/>
</dbReference>
<evidence type="ECO:0000256" key="6">
    <source>
        <dbReference type="SAM" id="MobiDB-lite"/>
    </source>
</evidence>
<protein>
    <submittedName>
        <fullName evidence="8">Molybdopterin-dependent oxidoreductase</fullName>
    </submittedName>
</protein>
<name>A0A6M6JGD1_9PSEU</name>
<dbReference type="PANTHER" id="PTHR43105:SF9">
    <property type="entry name" value="NADPH-FE(3+) OXIDOREDUCTASE SUBUNIT ALPHA"/>
    <property type="match status" value="1"/>
</dbReference>
<dbReference type="GO" id="GO:0016491">
    <property type="term" value="F:oxidoreductase activity"/>
    <property type="evidence" value="ECO:0007669"/>
    <property type="project" value="UniProtKB-KW"/>
</dbReference>